<dbReference type="InterPro" id="IPR001707">
    <property type="entry name" value="Cmp_AcTrfase"/>
</dbReference>
<dbReference type="EMBL" id="LT629690">
    <property type="protein sequence ID" value="SDF89196.1"/>
    <property type="molecule type" value="Genomic_DNA"/>
</dbReference>
<evidence type="ECO:0000313" key="1">
    <source>
        <dbReference type="EMBL" id="SDF89196.1"/>
    </source>
</evidence>
<sequence>MEACRKIDLTTWPRTDLFHFFQKFSEPFHSVCIRMDCTESFAYAKAKNLSIFLTQVHCALTAAQHVQNFRTRILDGEPWEFERINAGCAIGRPNGTIGFAHYPYNEDLHEFVRVGSLAIEESRSRTDLERPPAQNLIRFSSLPWLDFTSLSHARNYEVEDSAPRITFGKITESGCRKTLPVSIHVHHGLVDGSHLGEFVDLLQLRFNSF</sequence>
<dbReference type="Pfam" id="PF00302">
    <property type="entry name" value="CAT"/>
    <property type="match status" value="1"/>
</dbReference>
<dbReference type="RefSeq" id="WP_231966594.1">
    <property type="nucleotide sequence ID" value="NZ_LT629690.1"/>
</dbReference>
<keyword evidence="2" id="KW-1185">Reference proteome</keyword>
<dbReference type="InterPro" id="IPR023213">
    <property type="entry name" value="CAT-like_dom_sf"/>
</dbReference>
<dbReference type="Gene3D" id="3.30.559.10">
    <property type="entry name" value="Chloramphenicol acetyltransferase-like domain"/>
    <property type="match status" value="1"/>
</dbReference>
<dbReference type="SMART" id="SM01059">
    <property type="entry name" value="CAT"/>
    <property type="match status" value="1"/>
</dbReference>
<proteinExistence type="predicted"/>
<evidence type="ECO:0000313" key="2">
    <source>
        <dbReference type="Proteomes" id="UP000182427"/>
    </source>
</evidence>
<dbReference type="PANTHER" id="PTHR38474:SF1">
    <property type="entry name" value="SLR0299 PROTEIN"/>
    <property type="match status" value="1"/>
</dbReference>
<accession>A0A1G7PSE8</accession>
<dbReference type="PANTHER" id="PTHR38474">
    <property type="entry name" value="SLR0299 PROTEIN"/>
    <property type="match status" value="1"/>
</dbReference>
<dbReference type="Proteomes" id="UP000182427">
    <property type="component" value="Chromosome I"/>
</dbReference>
<organism evidence="1 2">
    <name type="scientific">Terriglobus roseus</name>
    <dbReference type="NCBI Taxonomy" id="392734"/>
    <lineage>
        <taxon>Bacteria</taxon>
        <taxon>Pseudomonadati</taxon>
        <taxon>Acidobacteriota</taxon>
        <taxon>Terriglobia</taxon>
        <taxon>Terriglobales</taxon>
        <taxon>Acidobacteriaceae</taxon>
        <taxon>Terriglobus</taxon>
    </lineage>
</organism>
<name>A0A1G7PSE8_9BACT</name>
<dbReference type="GO" id="GO:0008811">
    <property type="term" value="F:chloramphenicol O-acetyltransferase activity"/>
    <property type="evidence" value="ECO:0007669"/>
    <property type="project" value="InterPro"/>
</dbReference>
<dbReference type="SUPFAM" id="SSF52777">
    <property type="entry name" value="CoA-dependent acyltransferases"/>
    <property type="match status" value="1"/>
</dbReference>
<protein>
    <submittedName>
        <fullName evidence="1">Chloramphenicol O-acetyltransferase type A</fullName>
    </submittedName>
</protein>
<reference evidence="2" key="1">
    <citation type="submission" date="2016-10" db="EMBL/GenBank/DDBJ databases">
        <authorList>
            <person name="Varghese N."/>
            <person name="Submissions S."/>
        </authorList>
    </citation>
    <scope>NUCLEOTIDE SEQUENCE [LARGE SCALE GENOMIC DNA]</scope>
    <source>
        <strain evidence="2">GAS232</strain>
    </source>
</reference>
<dbReference type="AlphaFoldDB" id="A0A1G7PSE8"/>
<gene>
    <name evidence="1" type="ORF">SAMN05444167_3609</name>
</gene>
<keyword evidence="1" id="KW-0808">Transferase</keyword>